<name>T1BTR7_9ZZZZ</name>
<reference evidence="2" key="2">
    <citation type="journal article" date="2014" name="ISME J.">
        <title>Microbial stratification in low pH oxic and suboxic macroscopic growths along an acid mine drainage.</title>
        <authorList>
            <person name="Mendez-Garcia C."/>
            <person name="Mesa V."/>
            <person name="Sprenger R.R."/>
            <person name="Richter M."/>
            <person name="Diez M.S."/>
            <person name="Solano J."/>
            <person name="Bargiela R."/>
            <person name="Golyshina O.V."/>
            <person name="Manteca A."/>
            <person name="Ramos J.L."/>
            <person name="Gallego J.R."/>
            <person name="Llorente I."/>
            <person name="Martins Dos Santos V.A."/>
            <person name="Jensen O.N."/>
            <person name="Pelaez A.I."/>
            <person name="Sanchez J."/>
            <person name="Ferrer M."/>
        </authorList>
    </citation>
    <scope>NUCLEOTIDE SEQUENCE</scope>
</reference>
<dbReference type="AlphaFoldDB" id="T1BTR7"/>
<organism evidence="2">
    <name type="scientific">mine drainage metagenome</name>
    <dbReference type="NCBI Taxonomy" id="410659"/>
    <lineage>
        <taxon>unclassified sequences</taxon>
        <taxon>metagenomes</taxon>
        <taxon>ecological metagenomes</taxon>
    </lineage>
</organism>
<dbReference type="InterPro" id="IPR021263">
    <property type="entry name" value="DUF2840"/>
</dbReference>
<dbReference type="Pfam" id="PF11000">
    <property type="entry name" value="DUF2840"/>
    <property type="match status" value="1"/>
</dbReference>
<evidence type="ECO:0000313" key="1">
    <source>
        <dbReference type="EMBL" id="EQD30215.1"/>
    </source>
</evidence>
<sequence length="152" mass="17110">MSATRQRSYTVARSEYRPGACNYALIAGNPVRVIEFERSASITIKDAYFEPGARFALSLWRRNEFGTTAWRTIILQAVSAHENAQRVPQVRPGARVIFDLSGPLRGRIAHHWIVSIAGDLAQLTEASIARMESTFRTQSYTRLRATLAHYKA</sequence>
<dbReference type="EMBL" id="AUZX01004059">
    <property type="protein sequence ID" value="EQD71948.1"/>
    <property type="molecule type" value="Genomic_DNA"/>
</dbReference>
<accession>T1BTR7</accession>
<proteinExistence type="predicted"/>
<comment type="caution">
    <text evidence="2">The sequence shown here is derived from an EMBL/GenBank/DDBJ whole genome shotgun (WGS) entry which is preliminary data.</text>
</comment>
<evidence type="ECO:0000313" key="2">
    <source>
        <dbReference type="EMBL" id="EQD71948.1"/>
    </source>
</evidence>
<gene>
    <name evidence="2" type="ORF">B1A_05553</name>
    <name evidence="1" type="ORF">B1B_18515</name>
</gene>
<reference evidence="2" key="1">
    <citation type="submission" date="2013-08" db="EMBL/GenBank/DDBJ databases">
        <authorList>
            <person name="Mendez C."/>
            <person name="Richter M."/>
            <person name="Ferrer M."/>
            <person name="Sanchez J."/>
        </authorList>
    </citation>
    <scope>NUCLEOTIDE SEQUENCE</scope>
</reference>
<protein>
    <submittedName>
        <fullName evidence="2">Uncharacterized protein</fullName>
    </submittedName>
</protein>
<dbReference type="EMBL" id="AUZY01012394">
    <property type="protein sequence ID" value="EQD30215.1"/>
    <property type="molecule type" value="Genomic_DNA"/>
</dbReference>